<accession>G6FV17</accession>
<dbReference type="Gene3D" id="3.30.565.10">
    <property type="entry name" value="Histidine kinase-like ATPase, C-terminal domain"/>
    <property type="match status" value="1"/>
</dbReference>
<dbReference type="Proteomes" id="UP000004344">
    <property type="component" value="Unassembled WGS sequence"/>
</dbReference>
<dbReference type="PRINTS" id="PR00344">
    <property type="entry name" value="BCTRLSENSOR"/>
</dbReference>
<dbReference type="PROSITE" id="PS50109">
    <property type="entry name" value="HIS_KIN"/>
    <property type="match status" value="1"/>
</dbReference>
<organism evidence="6 7">
    <name type="scientific">Fischerella thermalis JSC-11</name>
    <dbReference type="NCBI Taxonomy" id="741277"/>
    <lineage>
        <taxon>Bacteria</taxon>
        <taxon>Bacillati</taxon>
        <taxon>Cyanobacteriota</taxon>
        <taxon>Cyanophyceae</taxon>
        <taxon>Nostocales</taxon>
        <taxon>Hapalosiphonaceae</taxon>
        <taxon>Fischerella</taxon>
    </lineage>
</organism>
<feature type="domain" description="Histidine kinase" evidence="5">
    <location>
        <begin position="14"/>
        <end position="232"/>
    </location>
</feature>
<evidence type="ECO:0000259" key="5">
    <source>
        <dbReference type="PROSITE" id="PS50109"/>
    </source>
</evidence>
<keyword evidence="3 6" id="KW-0808">Transferase</keyword>
<dbReference type="EC" id="2.7.13.3" evidence="2"/>
<gene>
    <name evidence="6" type="ORF">FJSC11DRAFT_2714</name>
</gene>
<evidence type="ECO:0000256" key="1">
    <source>
        <dbReference type="ARBA" id="ARBA00000085"/>
    </source>
</evidence>
<comment type="catalytic activity">
    <reaction evidence="1">
        <text>ATP + protein L-histidine = ADP + protein N-phospho-L-histidine.</text>
        <dbReference type="EC" id="2.7.13.3"/>
    </reaction>
</comment>
<proteinExistence type="predicted"/>
<dbReference type="InterPro" id="IPR004358">
    <property type="entry name" value="Sig_transdc_His_kin-like_C"/>
</dbReference>
<protein>
    <recommendedName>
        <fullName evidence="2">histidine kinase</fullName>
        <ecNumber evidence="2">2.7.13.3</ecNumber>
    </recommendedName>
</protein>
<sequence length="232" mass="25885">MFHLINLYQQKYPNPDLEIQAEIAAIDLEYVREDLPKLILSMQEGVQRIRSISDSLRSFSRADTESKIAFNIHEGLDSTILILKHRLKANNTRPAIEVVKNYGDIPPIPYFAGQLNQVFMNLLANAIDALEESNFGRNFQEIQAHPNCITVSTSMSQNKNSVLIRIQDNGVGMSEQVRQKIFDHLFTTKAVGKGTGLGLSIARQIVVEKHRGTLEVNSTPGLGAEFVITIPA</sequence>
<evidence type="ECO:0000256" key="3">
    <source>
        <dbReference type="ARBA" id="ARBA00022777"/>
    </source>
</evidence>
<dbReference type="SUPFAM" id="SSF55874">
    <property type="entry name" value="ATPase domain of HSP90 chaperone/DNA topoisomerase II/histidine kinase"/>
    <property type="match status" value="1"/>
</dbReference>
<comment type="caution">
    <text evidence="6">The sequence shown here is derived from an EMBL/GenBank/DDBJ whole genome shotgun (WGS) entry which is preliminary data.</text>
</comment>
<dbReference type="GO" id="GO:0004673">
    <property type="term" value="F:protein histidine kinase activity"/>
    <property type="evidence" value="ECO:0007669"/>
    <property type="project" value="UniProtKB-EC"/>
</dbReference>
<dbReference type="PANTHER" id="PTHR43065:SF48">
    <property type="entry name" value="HISTIDINE KINASE"/>
    <property type="match status" value="1"/>
</dbReference>
<evidence type="ECO:0000313" key="6">
    <source>
        <dbReference type="EMBL" id="EHC12072.1"/>
    </source>
</evidence>
<dbReference type="PATRIC" id="fig|741277.3.peg.2283"/>
<dbReference type="InterPro" id="IPR036890">
    <property type="entry name" value="HATPase_C_sf"/>
</dbReference>
<dbReference type="AlphaFoldDB" id="G6FV17"/>
<name>G6FV17_9CYAN</name>
<evidence type="ECO:0000256" key="2">
    <source>
        <dbReference type="ARBA" id="ARBA00012438"/>
    </source>
</evidence>
<evidence type="ECO:0000256" key="4">
    <source>
        <dbReference type="ARBA" id="ARBA00023012"/>
    </source>
</evidence>
<keyword evidence="3 6" id="KW-0418">Kinase</keyword>
<reference evidence="6 7" key="1">
    <citation type="submission" date="2011-09" db="EMBL/GenBank/DDBJ databases">
        <title>The draft genome of Fischerella sp. JSC-11.</title>
        <authorList>
            <consortium name="US DOE Joint Genome Institute (JGI-PGF)"/>
            <person name="Lucas S."/>
            <person name="Han J."/>
            <person name="Lapidus A."/>
            <person name="Cheng J.-F."/>
            <person name="Goodwin L."/>
            <person name="Pitluck S."/>
            <person name="Peters L."/>
            <person name="Land M.L."/>
            <person name="Hauser L."/>
            <person name="Sarkisova S."/>
            <person name="Bryant D.A."/>
            <person name="Brown I."/>
            <person name="Woyke T.J."/>
        </authorList>
    </citation>
    <scope>NUCLEOTIDE SEQUENCE [LARGE SCALE GENOMIC DNA]</scope>
    <source>
        <strain evidence="6 7">JSC-11</strain>
    </source>
</reference>
<dbReference type="Pfam" id="PF02518">
    <property type="entry name" value="HATPase_c"/>
    <property type="match status" value="1"/>
</dbReference>
<dbReference type="EMBL" id="AGIZ01000008">
    <property type="protein sequence ID" value="EHC12072.1"/>
    <property type="molecule type" value="Genomic_DNA"/>
</dbReference>
<dbReference type="InterPro" id="IPR003594">
    <property type="entry name" value="HATPase_dom"/>
</dbReference>
<keyword evidence="7" id="KW-1185">Reference proteome</keyword>
<dbReference type="InterPro" id="IPR005467">
    <property type="entry name" value="His_kinase_dom"/>
</dbReference>
<dbReference type="SMART" id="SM00387">
    <property type="entry name" value="HATPase_c"/>
    <property type="match status" value="1"/>
</dbReference>
<keyword evidence="4" id="KW-0902">Two-component regulatory system</keyword>
<dbReference type="PANTHER" id="PTHR43065">
    <property type="entry name" value="SENSOR HISTIDINE KINASE"/>
    <property type="match status" value="1"/>
</dbReference>
<dbReference type="GO" id="GO:0000160">
    <property type="term" value="P:phosphorelay signal transduction system"/>
    <property type="evidence" value="ECO:0007669"/>
    <property type="project" value="UniProtKB-KW"/>
</dbReference>
<evidence type="ECO:0000313" key="7">
    <source>
        <dbReference type="Proteomes" id="UP000004344"/>
    </source>
</evidence>